<keyword evidence="1" id="KW-0378">Hydrolase</keyword>
<sequence length="198" mass="21695">MATVPLTLNPGHTALLMGDFHREGMGDNPIAQERGTVQTSRTVLEAARQAGMLVVYIVVNFRPGYPEISENNLIFSERKTSGRVPPPDPVSLIIPEVQPLPHEPVVVKHRVNAFFGTDLELILRAHTIDTLVLLGHATSGVILSTVRYAADADYRLVVVEDGCADRDVEVHTLLMQRIFPRQATVVSAETVIQVLSNS</sequence>
<dbReference type="EMBL" id="AZHX01000485">
    <property type="protein sequence ID" value="ETX07282.1"/>
    <property type="molecule type" value="Genomic_DNA"/>
</dbReference>
<dbReference type="GO" id="GO:0016787">
    <property type="term" value="F:hydrolase activity"/>
    <property type="evidence" value="ECO:0007669"/>
    <property type="project" value="UniProtKB-KW"/>
</dbReference>
<dbReference type="PANTHER" id="PTHR43540:SF1">
    <property type="entry name" value="ISOCHORISMATASE HYDROLASE"/>
    <property type="match status" value="1"/>
</dbReference>
<name>W4MCE8_9BACT</name>
<dbReference type="PANTHER" id="PTHR43540">
    <property type="entry name" value="PEROXYUREIDOACRYLATE/UREIDOACRYLATE AMIDOHYDROLASE-RELATED"/>
    <property type="match status" value="1"/>
</dbReference>
<dbReference type="Pfam" id="PF00857">
    <property type="entry name" value="Isochorismatase"/>
    <property type="match status" value="1"/>
</dbReference>
<feature type="domain" description="Isochorismatase-like" evidence="2">
    <location>
        <begin position="13"/>
        <end position="189"/>
    </location>
</feature>
<gene>
    <name evidence="3" type="ORF">ETSY2_12060</name>
</gene>
<organism evidence="3 4">
    <name type="scientific">Candidatus Entotheonella gemina</name>
    <dbReference type="NCBI Taxonomy" id="1429439"/>
    <lineage>
        <taxon>Bacteria</taxon>
        <taxon>Pseudomonadati</taxon>
        <taxon>Nitrospinota/Tectimicrobiota group</taxon>
        <taxon>Candidatus Tectimicrobiota</taxon>
        <taxon>Candidatus Entotheonellia</taxon>
        <taxon>Candidatus Entotheonellales</taxon>
        <taxon>Candidatus Entotheonellaceae</taxon>
        <taxon>Candidatus Entotheonella</taxon>
    </lineage>
</organism>
<dbReference type="Gene3D" id="3.40.50.850">
    <property type="entry name" value="Isochorismatase-like"/>
    <property type="match status" value="1"/>
</dbReference>
<dbReference type="SUPFAM" id="SSF52499">
    <property type="entry name" value="Isochorismatase-like hydrolases"/>
    <property type="match status" value="1"/>
</dbReference>
<evidence type="ECO:0000313" key="4">
    <source>
        <dbReference type="Proteomes" id="UP000019140"/>
    </source>
</evidence>
<accession>W4MCE8</accession>
<proteinExistence type="predicted"/>
<keyword evidence="4" id="KW-1185">Reference proteome</keyword>
<comment type="caution">
    <text evidence="3">The sequence shown here is derived from an EMBL/GenBank/DDBJ whole genome shotgun (WGS) entry which is preliminary data.</text>
</comment>
<dbReference type="InterPro" id="IPR000868">
    <property type="entry name" value="Isochorismatase-like_dom"/>
</dbReference>
<dbReference type="HOGENOM" id="CLU_068979_8_2_7"/>
<dbReference type="AlphaFoldDB" id="W4MCE8"/>
<dbReference type="InterPro" id="IPR036380">
    <property type="entry name" value="Isochorismatase-like_sf"/>
</dbReference>
<dbReference type="Proteomes" id="UP000019140">
    <property type="component" value="Unassembled WGS sequence"/>
</dbReference>
<dbReference type="InterPro" id="IPR050272">
    <property type="entry name" value="Isochorismatase-like_hydrls"/>
</dbReference>
<reference evidence="3 4" key="1">
    <citation type="journal article" date="2014" name="Nature">
        <title>An environmental bacterial taxon with a large and distinct metabolic repertoire.</title>
        <authorList>
            <person name="Wilson M.C."/>
            <person name="Mori T."/>
            <person name="Ruckert C."/>
            <person name="Uria A.R."/>
            <person name="Helf M.J."/>
            <person name="Takada K."/>
            <person name="Gernert C."/>
            <person name="Steffens U.A."/>
            <person name="Heycke N."/>
            <person name="Schmitt S."/>
            <person name="Rinke C."/>
            <person name="Helfrich E.J."/>
            <person name="Brachmann A.O."/>
            <person name="Gurgui C."/>
            <person name="Wakimoto T."/>
            <person name="Kracht M."/>
            <person name="Crusemann M."/>
            <person name="Hentschel U."/>
            <person name="Abe I."/>
            <person name="Matsunaga S."/>
            <person name="Kalinowski J."/>
            <person name="Takeyama H."/>
            <person name="Piel J."/>
        </authorList>
    </citation>
    <scope>NUCLEOTIDE SEQUENCE [LARGE SCALE GENOMIC DNA]</scope>
    <source>
        <strain evidence="4">TSY2</strain>
    </source>
</reference>
<dbReference type="CDD" id="cd00431">
    <property type="entry name" value="cysteine_hydrolases"/>
    <property type="match status" value="1"/>
</dbReference>
<protein>
    <recommendedName>
        <fullName evidence="2">Isochorismatase-like domain-containing protein</fullName>
    </recommendedName>
</protein>
<evidence type="ECO:0000259" key="2">
    <source>
        <dbReference type="Pfam" id="PF00857"/>
    </source>
</evidence>
<evidence type="ECO:0000256" key="1">
    <source>
        <dbReference type="ARBA" id="ARBA00022801"/>
    </source>
</evidence>
<evidence type="ECO:0000313" key="3">
    <source>
        <dbReference type="EMBL" id="ETX07282.1"/>
    </source>
</evidence>